<protein>
    <submittedName>
        <fullName evidence="2">Uncharacterized protein</fullName>
    </submittedName>
</protein>
<gene>
    <name evidence="2" type="ORF">GCM10017771_23440</name>
</gene>
<organism evidence="2 3">
    <name type="scientific">Streptomyces capitiformicae</name>
    <dbReference type="NCBI Taxonomy" id="2014920"/>
    <lineage>
        <taxon>Bacteria</taxon>
        <taxon>Bacillati</taxon>
        <taxon>Actinomycetota</taxon>
        <taxon>Actinomycetes</taxon>
        <taxon>Kitasatosporales</taxon>
        <taxon>Streptomycetaceae</taxon>
        <taxon>Streptomyces</taxon>
    </lineage>
</organism>
<evidence type="ECO:0000313" key="2">
    <source>
        <dbReference type="EMBL" id="GHH86423.1"/>
    </source>
</evidence>
<keyword evidence="3" id="KW-1185">Reference proteome</keyword>
<reference evidence="2" key="2">
    <citation type="submission" date="2020-09" db="EMBL/GenBank/DDBJ databases">
        <authorList>
            <person name="Sun Q."/>
            <person name="Zhou Y."/>
        </authorList>
    </citation>
    <scope>NUCLEOTIDE SEQUENCE</scope>
    <source>
        <strain evidence="2">CGMCC 4.7403</strain>
    </source>
</reference>
<sequence>MKRRAWLTPGAVVAGSAGVVSYAAAGPQDGTGTFHSRTQRPVEVHDLAMTGDGGRTLARTGTEPFSLVDVSWTGATTELDGTAQVRTRSAATGEWSGWRTLETEGTRESSEPLWVGLGDGAEARLIAADGVVDRRGAEGT</sequence>
<accession>A0A919GL10</accession>
<evidence type="ECO:0000313" key="3">
    <source>
        <dbReference type="Proteomes" id="UP000603227"/>
    </source>
</evidence>
<dbReference type="AlphaFoldDB" id="A0A919GL10"/>
<reference evidence="2" key="1">
    <citation type="journal article" date="2014" name="Int. J. Syst. Evol. Microbiol.">
        <title>Complete genome sequence of Corynebacterium casei LMG S-19264T (=DSM 44701T), isolated from a smear-ripened cheese.</title>
        <authorList>
            <consortium name="US DOE Joint Genome Institute (JGI-PGF)"/>
            <person name="Walter F."/>
            <person name="Albersmeier A."/>
            <person name="Kalinowski J."/>
            <person name="Ruckert C."/>
        </authorList>
    </citation>
    <scope>NUCLEOTIDE SEQUENCE</scope>
    <source>
        <strain evidence="2">CGMCC 4.7403</strain>
    </source>
</reference>
<dbReference type="RefSeq" id="WP_189782340.1">
    <property type="nucleotide sequence ID" value="NZ_BNAT01000006.1"/>
</dbReference>
<name>A0A919GL10_9ACTN</name>
<dbReference type="EMBL" id="BNAT01000006">
    <property type="protein sequence ID" value="GHH86423.1"/>
    <property type="molecule type" value="Genomic_DNA"/>
</dbReference>
<dbReference type="Proteomes" id="UP000603227">
    <property type="component" value="Unassembled WGS sequence"/>
</dbReference>
<feature type="signal peptide" evidence="1">
    <location>
        <begin position="1"/>
        <end position="25"/>
    </location>
</feature>
<feature type="chain" id="PRO_5038438704" evidence="1">
    <location>
        <begin position="26"/>
        <end position="140"/>
    </location>
</feature>
<keyword evidence="1" id="KW-0732">Signal</keyword>
<evidence type="ECO:0000256" key="1">
    <source>
        <dbReference type="SAM" id="SignalP"/>
    </source>
</evidence>
<proteinExistence type="predicted"/>
<comment type="caution">
    <text evidence="2">The sequence shown here is derived from an EMBL/GenBank/DDBJ whole genome shotgun (WGS) entry which is preliminary data.</text>
</comment>